<feature type="transmembrane region" description="Helical" evidence="1">
    <location>
        <begin position="17"/>
        <end position="34"/>
    </location>
</feature>
<name>A0A0A9CQU2_ARUDO</name>
<reference evidence="2" key="1">
    <citation type="submission" date="2014-09" db="EMBL/GenBank/DDBJ databases">
        <authorList>
            <person name="Magalhaes I.L.F."/>
            <person name="Oliveira U."/>
            <person name="Santos F.R."/>
            <person name="Vidigal T.H.D.A."/>
            <person name="Brescovit A.D."/>
            <person name="Santos A.J."/>
        </authorList>
    </citation>
    <scope>NUCLEOTIDE SEQUENCE</scope>
    <source>
        <tissue evidence="2">Shoot tissue taken approximately 20 cm above the soil surface</tissue>
    </source>
</reference>
<dbReference type="AlphaFoldDB" id="A0A0A9CQU2"/>
<evidence type="ECO:0000313" key="2">
    <source>
        <dbReference type="EMBL" id="JAD73867.1"/>
    </source>
</evidence>
<reference evidence="2" key="2">
    <citation type="journal article" date="2015" name="Data Brief">
        <title>Shoot transcriptome of the giant reed, Arundo donax.</title>
        <authorList>
            <person name="Barrero R.A."/>
            <person name="Guerrero F.D."/>
            <person name="Moolhuijzen P."/>
            <person name="Goolsby J.A."/>
            <person name="Tidwell J."/>
            <person name="Bellgard S.E."/>
            <person name="Bellgard M.I."/>
        </authorList>
    </citation>
    <scope>NUCLEOTIDE SEQUENCE</scope>
    <source>
        <tissue evidence="2">Shoot tissue taken approximately 20 cm above the soil surface</tissue>
    </source>
</reference>
<sequence length="35" mass="4309">MPQIDCNMDVYLMRKHLILVLRVYHLSSFLMHFFP</sequence>
<dbReference type="EMBL" id="GBRH01224028">
    <property type="protein sequence ID" value="JAD73867.1"/>
    <property type="molecule type" value="Transcribed_RNA"/>
</dbReference>
<protein>
    <submittedName>
        <fullName evidence="2">Uncharacterized protein</fullName>
    </submittedName>
</protein>
<keyword evidence="1" id="KW-0472">Membrane</keyword>
<keyword evidence="1" id="KW-1133">Transmembrane helix</keyword>
<accession>A0A0A9CQU2</accession>
<organism evidence="2">
    <name type="scientific">Arundo donax</name>
    <name type="common">Giant reed</name>
    <name type="synonym">Donax arundinaceus</name>
    <dbReference type="NCBI Taxonomy" id="35708"/>
    <lineage>
        <taxon>Eukaryota</taxon>
        <taxon>Viridiplantae</taxon>
        <taxon>Streptophyta</taxon>
        <taxon>Embryophyta</taxon>
        <taxon>Tracheophyta</taxon>
        <taxon>Spermatophyta</taxon>
        <taxon>Magnoliopsida</taxon>
        <taxon>Liliopsida</taxon>
        <taxon>Poales</taxon>
        <taxon>Poaceae</taxon>
        <taxon>PACMAD clade</taxon>
        <taxon>Arundinoideae</taxon>
        <taxon>Arundineae</taxon>
        <taxon>Arundo</taxon>
    </lineage>
</organism>
<keyword evidence="1" id="KW-0812">Transmembrane</keyword>
<evidence type="ECO:0000256" key="1">
    <source>
        <dbReference type="SAM" id="Phobius"/>
    </source>
</evidence>
<proteinExistence type="predicted"/>